<dbReference type="GO" id="GO:0000398">
    <property type="term" value="P:mRNA splicing, via spliceosome"/>
    <property type="evidence" value="ECO:0007669"/>
    <property type="project" value="InterPro"/>
</dbReference>
<dbReference type="InterPro" id="IPR012677">
    <property type="entry name" value="Nucleotide-bd_a/b_plait_sf"/>
</dbReference>
<evidence type="ECO:0000256" key="1">
    <source>
        <dbReference type="ARBA" id="ARBA00022884"/>
    </source>
</evidence>
<dbReference type="InterPro" id="IPR000504">
    <property type="entry name" value="RRM_dom"/>
</dbReference>
<dbReference type="GeneID" id="28979618"/>
<dbReference type="PANTHER" id="PTHR45880">
    <property type="entry name" value="RNA-BINDING MOTIF PROTEIN, X-LINKED 2"/>
    <property type="match status" value="1"/>
</dbReference>
<proteinExistence type="predicted"/>
<feature type="non-terminal residue" evidence="4">
    <location>
        <position position="107"/>
    </location>
</feature>
<dbReference type="AlphaFoldDB" id="A0A0P9IW36"/>
<dbReference type="GO" id="GO:0003723">
    <property type="term" value="F:RNA binding"/>
    <property type="evidence" value="ECO:0007669"/>
    <property type="project" value="UniProtKB-UniRule"/>
</dbReference>
<dbReference type="InterPro" id="IPR035979">
    <property type="entry name" value="RBD_domain_sf"/>
</dbReference>
<protein>
    <recommendedName>
        <fullName evidence="3">RRM domain-containing protein</fullName>
    </recommendedName>
</protein>
<dbReference type="EMBL" id="KQ474081">
    <property type="protein sequence ID" value="KPV73996.1"/>
    <property type="molecule type" value="Genomic_DNA"/>
</dbReference>
<keyword evidence="5" id="KW-1185">Reference proteome</keyword>
<evidence type="ECO:0000259" key="3">
    <source>
        <dbReference type="PROSITE" id="PS50102"/>
    </source>
</evidence>
<dbReference type="Gene3D" id="3.30.70.330">
    <property type="match status" value="1"/>
</dbReference>
<dbReference type="GO" id="GO:0071013">
    <property type="term" value="C:catalytic step 2 spliceosome"/>
    <property type="evidence" value="ECO:0007669"/>
    <property type="project" value="TreeGrafter"/>
</dbReference>
<dbReference type="RefSeq" id="XP_018270045.1">
    <property type="nucleotide sequence ID" value="XM_018419172.1"/>
</dbReference>
<feature type="domain" description="RRM" evidence="3">
    <location>
        <begin position="30"/>
        <end position="107"/>
    </location>
</feature>
<evidence type="ECO:0000256" key="2">
    <source>
        <dbReference type="PROSITE-ProRule" id="PRU00176"/>
    </source>
</evidence>
<dbReference type="SUPFAM" id="SSF54928">
    <property type="entry name" value="RNA-binding domain, RBD"/>
    <property type="match status" value="1"/>
</dbReference>
<evidence type="ECO:0000313" key="5">
    <source>
        <dbReference type="Proteomes" id="UP000053890"/>
    </source>
</evidence>
<keyword evidence="1 2" id="KW-0694">RNA-binding</keyword>
<reference evidence="4 5" key="1">
    <citation type="journal article" date="2015" name="Front. Microbiol.">
        <title>Genome sequence of the plant growth promoting endophytic yeast Rhodotorula graminis WP1.</title>
        <authorList>
            <person name="Firrincieli A."/>
            <person name="Otillar R."/>
            <person name="Salamov A."/>
            <person name="Schmutz J."/>
            <person name="Khan Z."/>
            <person name="Redman R.S."/>
            <person name="Fleck N.D."/>
            <person name="Lindquist E."/>
            <person name="Grigoriev I.V."/>
            <person name="Doty S.L."/>
        </authorList>
    </citation>
    <scope>NUCLEOTIDE SEQUENCE [LARGE SCALE GENOMIC DNA]</scope>
    <source>
        <strain evidence="4 5">WP1</strain>
    </source>
</reference>
<dbReference type="OMA" id="CAPKPQI"/>
<dbReference type="CDD" id="cd12411">
    <property type="entry name" value="RRM_ist3_like"/>
    <property type="match status" value="1"/>
</dbReference>
<accession>A0A0P9IW36</accession>
<dbReference type="OrthoDB" id="2573941at2759"/>
<dbReference type="Proteomes" id="UP000053890">
    <property type="component" value="Unassembled WGS sequence"/>
</dbReference>
<name>A0A0P9IW36_RHOGW</name>
<dbReference type="InterPro" id="IPR045844">
    <property type="entry name" value="RRM_Ist3-like"/>
</dbReference>
<dbReference type="InterPro" id="IPR051847">
    <property type="entry name" value="RNA_proc/Spliceosome_comp"/>
</dbReference>
<dbReference type="STRING" id="578459.A0A0P9IW36"/>
<dbReference type="PANTHER" id="PTHR45880:SF1">
    <property type="entry name" value="RNA-BINDING MOTIF PROTEIN, X-LINKED 2"/>
    <property type="match status" value="1"/>
</dbReference>
<sequence length="107" mass="11952">MNQIQATKRINDYALETGDLSWHDQYKDSAYVNVGGLPPNLTEGDVITIFSQYGEIVDINMPRDPQTGKPRGFAWLMYADQRSTVLAVDNLNGATVLGRTLRVDHVL</sequence>
<organism evidence="4 5">
    <name type="scientific">Rhodotorula graminis (strain WP1)</name>
    <dbReference type="NCBI Taxonomy" id="578459"/>
    <lineage>
        <taxon>Eukaryota</taxon>
        <taxon>Fungi</taxon>
        <taxon>Dikarya</taxon>
        <taxon>Basidiomycota</taxon>
        <taxon>Pucciniomycotina</taxon>
        <taxon>Microbotryomycetes</taxon>
        <taxon>Sporidiobolales</taxon>
        <taxon>Sporidiobolaceae</taxon>
        <taxon>Rhodotorula</taxon>
    </lineage>
</organism>
<dbReference type="Pfam" id="PF00076">
    <property type="entry name" value="RRM_1"/>
    <property type="match status" value="1"/>
</dbReference>
<dbReference type="PROSITE" id="PS50102">
    <property type="entry name" value="RRM"/>
    <property type="match status" value="1"/>
</dbReference>
<dbReference type="SMART" id="SM00360">
    <property type="entry name" value="RRM"/>
    <property type="match status" value="1"/>
</dbReference>
<evidence type="ECO:0000313" key="4">
    <source>
        <dbReference type="EMBL" id="KPV73996.1"/>
    </source>
</evidence>
<gene>
    <name evidence="4" type="ORF">RHOBADRAFT_6771</name>
</gene>
<dbReference type="GO" id="GO:0071011">
    <property type="term" value="C:precatalytic spliceosome"/>
    <property type="evidence" value="ECO:0007669"/>
    <property type="project" value="TreeGrafter"/>
</dbReference>
<dbReference type="GO" id="GO:0005686">
    <property type="term" value="C:U2 snRNP"/>
    <property type="evidence" value="ECO:0007669"/>
    <property type="project" value="TreeGrafter"/>
</dbReference>